<evidence type="ECO:0000313" key="1">
    <source>
        <dbReference type="EMBL" id="TNN43627.1"/>
    </source>
</evidence>
<keyword evidence="2" id="KW-1185">Reference proteome</keyword>
<dbReference type="EMBL" id="SRLO01000955">
    <property type="protein sequence ID" value="TNN43627.1"/>
    <property type="molecule type" value="Genomic_DNA"/>
</dbReference>
<dbReference type="AlphaFoldDB" id="A0A4Z2FQV6"/>
<organism evidence="1 2">
    <name type="scientific">Liparis tanakae</name>
    <name type="common">Tanaka's snailfish</name>
    <dbReference type="NCBI Taxonomy" id="230148"/>
    <lineage>
        <taxon>Eukaryota</taxon>
        <taxon>Metazoa</taxon>
        <taxon>Chordata</taxon>
        <taxon>Craniata</taxon>
        <taxon>Vertebrata</taxon>
        <taxon>Euteleostomi</taxon>
        <taxon>Actinopterygii</taxon>
        <taxon>Neopterygii</taxon>
        <taxon>Teleostei</taxon>
        <taxon>Neoteleostei</taxon>
        <taxon>Acanthomorphata</taxon>
        <taxon>Eupercaria</taxon>
        <taxon>Perciformes</taxon>
        <taxon>Cottioidei</taxon>
        <taxon>Cottales</taxon>
        <taxon>Liparidae</taxon>
        <taxon>Liparis</taxon>
    </lineage>
</organism>
<protein>
    <submittedName>
        <fullName evidence="1">Uncharacterized protein</fullName>
    </submittedName>
</protein>
<sequence length="132" mass="14814">MGPFSNVSVFIVIEREERGGGGGNRVPSPAWLSSFGEQIYIVNRRDDTKMAVQSKYPKAQWMRAVFWRSAASVHPGVGPSDESWIFIEYDSPKWDSAGVGVVVQAFYGRDLNDLFTLRLVRCSREAGLWITP</sequence>
<proteinExistence type="predicted"/>
<reference evidence="1 2" key="1">
    <citation type="submission" date="2019-03" db="EMBL/GenBank/DDBJ databases">
        <title>First draft genome of Liparis tanakae, snailfish: a comprehensive survey of snailfish specific genes.</title>
        <authorList>
            <person name="Kim W."/>
            <person name="Song I."/>
            <person name="Jeong J.-H."/>
            <person name="Kim D."/>
            <person name="Kim S."/>
            <person name="Ryu S."/>
            <person name="Song J.Y."/>
            <person name="Lee S.K."/>
        </authorList>
    </citation>
    <scope>NUCLEOTIDE SEQUENCE [LARGE SCALE GENOMIC DNA]</scope>
    <source>
        <tissue evidence="1">Muscle</tissue>
    </source>
</reference>
<name>A0A4Z2FQV6_9TELE</name>
<dbReference type="Proteomes" id="UP000314294">
    <property type="component" value="Unassembled WGS sequence"/>
</dbReference>
<gene>
    <name evidence="1" type="ORF">EYF80_046186</name>
</gene>
<accession>A0A4Z2FQV6</accession>
<evidence type="ECO:0000313" key="2">
    <source>
        <dbReference type="Proteomes" id="UP000314294"/>
    </source>
</evidence>
<comment type="caution">
    <text evidence="1">The sequence shown here is derived from an EMBL/GenBank/DDBJ whole genome shotgun (WGS) entry which is preliminary data.</text>
</comment>